<reference evidence="2" key="1">
    <citation type="submission" date="2021-01" db="EMBL/GenBank/DDBJ databases">
        <authorList>
            <person name="Corre E."/>
            <person name="Pelletier E."/>
            <person name="Niang G."/>
            <person name="Scheremetjew M."/>
            <person name="Finn R."/>
            <person name="Kale V."/>
            <person name="Holt S."/>
            <person name="Cochrane G."/>
            <person name="Meng A."/>
            <person name="Brown T."/>
            <person name="Cohen L."/>
        </authorList>
    </citation>
    <scope>NUCLEOTIDE SEQUENCE</scope>
    <source>
        <strain evidence="2">NY070348D</strain>
    </source>
</reference>
<sequence length="172" mass="19864">MVEWLGRWIERAETPRPRVICWLRWISGMLACAKMDVDGITGVWLCMNDVLIRFVVRERTKAGFAEAAEATKTAGLKAKAMGELELLKRKLQGIKQEFGVEAFPYFEQDRTTVFTIYERYKVRADEVTNKIREKEREIQRFNDKGNDDSSFEPLFDDNKDKSAPSGGSNFQI</sequence>
<feature type="compositionally biased region" description="Basic and acidic residues" evidence="1">
    <location>
        <begin position="136"/>
        <end position="147"/>
    </location>
</feature>
<dbReference type="AlphaFoldDB" id="A0A7S2SBF6"/>
<evidence type="ECO:0000256" key="1">
    <source>
        <dbReference type="SAM" id="MobiDB-lite"/>
    </source>
</evidence>
<protein>
    <submittedName>
        <fullName evidence="2">Uncharacterized protein</fullName>
    </submittedName>
</protein>
<evidence type="ECO:0000313" key="2">
    <source>
        <dbReference type="EMBL" id="CAD9695155.1"/>
    </source>
</evidence>
<proteinExistence type="predicted"/>
<gene>
    <name evidence="2" type="ORF">QSP1433_LOCUS12395</name>
</gene>
<organism evidence="2">
    <name type="scientific">Mucochytrium quahogii</name>
    <dbReference type="NCBI Taxonomy" id="96639"/>
    <lineage>
        <taxon>Eukaryota</taxon>
        <taxon>Sar</taxon>
        <taxon>Stramenopiles</taxon>
        <taxon>Bigyra</taxon>
        <taxon>Labyrinthulomycetes</taxon>
        <taxon>Thraustochytrida</taxon>
        <taxon>Thraustochytriidae</taxon>
        <taxon>Mucochytrium</taxon>
    </lineage>
</organism>
<feature type="region of interest" description="Disordered" evidence="1">
    <location>
        <begin position="136"/>
        <end position="172"/>
    </location>
</feature>
<dbReference type="EMBL" id="HBHK01019583">
    <property type="protein sequence ID" value="CAD9695155.1"/>
    <property type="molecule type" value="Transcribed_RNA"/>
</dbReference>
<name>A0A7S2SBF6_9STRA</name>
<accession>A0A7S2SBF6</accession>